<keyword evidence="4" id="KW-1185">Reference proteome</keyword>
<sequence>MHLTSSNTMTYVKKKNEVYLKVETEQHIHKELSEYFCFDVPNAKFMPHYKKRVWDGKIRLYSPGTGEIYVGLYDYLQQFFINKGYQYTIKLDDHYGIPEETEDYVTLESTKTFVGSLGLPFKARDYQLRGIYSALKSRRKLLLSPTGSGKSLIIYALVRWYLQKGLEVLIIVPTTSLVEQLYKDFETYGWKASAYCHKIRAGKEKYVDSPVVISTWQSIYKEGKKFFDRFDAVIGDEAHLYKAKSLSGILTKMVDTKYRVGLTGTLDGLQTHQLVLEGLFGSVDQITKTKDLQKKGHLTPLKVNVILLKHGWVPFDYYQQEIEYLCMHERRNKFIAKLALDTVGNTLILFNYVEKHGEPLHNLINSYNTTRRIFFIHGGIDTEDREEARRITENEKDAIIVASYGTFSTGINIRNLHNVIFASPSKSRVRNLQSIGRVLRKGKNKSQATLYDIADDCTKGSYHNYTFRHLIERMKIYESEEFDYEITKVRFKND</sequence>
<evidence type="ECO:0000313" key="4">
    <source>
        <dbReference type="Proteomes" id="UP000032135"/>
    </source>
</evidence>
<dbReference type="SUPFAM" id="SSF52540">
    <property type="entry name" value="P-loop containing nucleoside triphosphate hydrolases"/>
    <property type="match status" value="2"/>
</dbReference>
<dbReference type="Gene3D" id="3.40.50.300">
    <property type="entry name" value="P-loop containing nucleotide triphosphate hydrolases"/>
    <property type="match status" value="2"/>
</dbReference>
<dbReference type="PROSITE" id="PS51192">
    <property type="entry name" value="HELICASE_ATP_BIND_1"/>
    <property type="match status" value="1"/>
</dbReference>
<dbReference type="InterPro" id="IPR027417">
    <property type="entry name" value="P-loop_NTPase"/>
</dbReference>
<dbReference type="GO" id="GO:0004386">
    <property type="term" value="F:helicase activity"/>
    <property type="evidence" value="ECO:0007669"/>
    <property type="project" value="UniProtKB-KW"/>
</dbReference>
<accession>A0A0C5AMX3</accession>
<evidence type="ECO:0000313" key="3">
    <source>
        <dbReference type="EMBL" id="AJK27570.1"/>
    </source>
</evidence>
<dbReference type="Proteomes" id="UP000032135">
    <property type="component" value="Segment"/>
</dbReference>
<dbReference type="Pfam" id="PF04851">
    <property type="entry name" value="ResIII"/>
    <property type="match status" value="1"/>
</dbReference>
<keyword evidence="3" id="KW-0067">ATP-binding</keyword>
<dbReference type="PANTHER" id="PTHR47396">
    <property type="entry name" value="TYPE I RESTRICTION ENZYME ECOKI R PROTEIN"/>
    <property type="match status" value="1"/>
</dbReference>
<keyword evidence="3" id="KW-0347">Helicase</keyword>
<dbReference type="PROSITE" id="PS51194">
    <property type="entry name" value="HELICASE_CTER"/>
    <property type="match status" value="1"/>
</dbReference>
<evidence type="ECO:0000259" key="1">
    <source>
        <dbReference type="PROSITE" id="PS51192"/>
    </source>
</evidence>
<protein>
    <submittedName>
        <fullName evidence="3">Helicase</fullName>
    </submittedName>
</protein>
<dbReference type="RefSeq" id="YP_009188218.1">
    <property type="nucleotide sequence ID" value="NC_028663.1"/>
</dbReference>
<organism evidence="3 4">
    <name type="scientific">Cyanophage P-TIM40</name>
    <dbReference type="NCBI Taxonomy" id="1589733"/>
    <lineage>
        <taxon>Viruses</taxon>
        <taxon>Duplodnaviria</taxon>
        <taxon>Heunggongvirae</taxon>
        <taxon>Uroviricota</taxon>
        <taxon>Caudoviricetes</taxon>
        <taxon>Pantevenvirales</taxon>
        <taxon>Kyanoviridae</taxon>
        <taxon>Libanvirus</taxon>
        <taxon>Libanvirus ptim40</taxon>
    </lineage>
</organism>
<dbReference type="InterPro" id="IPR006935">
    <property type="entry name" value="Helicase/UvrB_N"/>
</dbReference>
<dbReference type="InterPro" id="IPR050742">
    <property type="entry name" value="Helicase_Restrict-Modif_Enz"/>
</dbReference>
<dbReference type="InterPro" id="IPR001650">
    <property type="entry name" value="Helicase_C-like"/>
</dbReference>
<dbReference type="InterPro" id="IPR049430">
    <property type="entry name" value="UvsW_N_sf"/>
</dbReference>
<dbReference type="GO" id="GO:0016787">
    <property type="term" value="F:hydrolase activity"/>
    <property type="evidence" value="ECO:0007669"/>
    <property type="project" value="InterPro"/>
</dbReference>
<dbReference type="InterPro" id="IPR049409">
    <property type="entry name" value="UvsW_N"/>
</dbReference>
<gene>
    <name evidence="3" type="primary">uvsW</name>
    <name evidence="3" type="ORF">PTIM40_143</name>
</gene>
<dbReference type="GO" id="GO:0003677">
    <property type="term" value="F:DNA binding"/>
    <property type="evidence" value="ECO:0007669"/>
    <property type="project" value="InterPro"/>
</dbReference>
<feature type="domain" description="Helicase C-terminal" evidence="2">
    <location>
        <begin position="334"/>
        <end position="490"/>
    </location>
</feature>
<dbReference type="CDD" id="cd18785">
    <property type="entry name" value="SF2_C"/>
    <property type="match status" value="1"/>
</dbReference>
<feature type="domain" description="Helicase ATP-binding" evidence="1">
    <location>
        <begin position="131"/>
        <end position="284"/>
    </location>
</feature>
<dbReference type="Gene3D" id="3.30.780.20">
    <property type="match status" value="1"/>
</dbReference>
<dbReference type="KEGG" id="vg:26516688"/>
<dbReference type="PANTHER" id="PTHR47396:SF1">
    <property type="entry name" value="ATP-DEPENDENT HELICASE IRC3-RELATED"/>
    <property type="match status" value="1"/>
</dbReference>
<dbReference type="SMART" id="SM00490">
    <property type="entry name" value="HELICc"/>
    <property type="match status" value="1"/>
</dbReference>
<proteinExistence type="predicted"/>
<dbReference type="CDD" id="cd17926">
    <property type="entry name" value="DEXHc_RE"/>
    <property type="match status" value="1"/>
</dbReference>
<name>A0A0C5AMX3_9CAUD</name>
<dbReference type="EMBL" id="KP211958">
    <property type="protein sequence ID" value="AJK27570.1"/>
    <property type="molecule type" value="Genomic_DNA"/>
</dbReference>
<keyword evidence="3" id="KW-0547">Nucleotide-binding</keyword>
<dbReference type="InterPro" id="IPR014001">
    <property type="entry name" value="Helicase_ATP-bd"/>
</dbReference>
<keyword evidence="3" id="KW-0378">Hydrolase</keyword>
<dbReference type="Pfam" id="PF21241">
    <property type="entry name" value="UvsW_N"/>
    <property type="match status" value="1"/>
</dbReference>
<dbReference type="GeneID" id="26516688"/>
<dbReference type="SMART" id="SM00487">
    <property type="entry name" value="DEXDc"/>
    <property type="match status" value="1"/>
</dbReference>
<dbReference type="OrthoDB" id="2008at10239"/>
<dbReference type="GO" id="GO:0005524">
    <property type="term" value="F:ATP binding"/>
    <property type="evidence" value="ECO:0007669"/>
    <property type="project" value="InterPro"/>
</dbReference>
<reference evidence="3 4" key="1">
    <citation type="submission" date="2014-11" db="EMBL/GenBank/DDBJ databases">
        <authorList>
            <person name="Fedida A."/>
            <person name="Lindell D."/>
        </authorList>
    </citation>
    <scope>NUCLEOTIDE SEQUENCE [LARGE SCALE GENOMIC DNA]</scope>
</reference>
<evidence type="ECO:0000259" key="2">
    <source>
        <dbReference type="PROSITE" id="PS51194"/>
    </source>
</evidence>
<dbReference type="Pfam" id="PF00271">
    <property type="entry name" value="Helicase_C"/>
    <property type="match status" value="1"/>
</dbReference>